<dbReference type="Pfam" id="PF00990">
    <property type="entry name" value="GGDEF"/>
    <property type="match status" value="1"/>
</dbReference>
<dbReference type="SMART" id="SM00052">
    <property type="entry name" value="EAL"/>
    <property type="match status" value="1"/>
</dbReference>
<evidence type="ECO:0000259" key="3">
    <source>
        <dbReference type="PROSITE" id="PS50887"/>
    </source>
</evidence>
<dbReference type="Gene3D" id="3.30.70.270">
    <property type="match status" value="1"/>
</dbReference>
<dbReference type="InterPro" id="IPR035919">
    <property type="entry name" value="EAL_sf"/>
</dbReference>
<feature type="transmembrane region" description="Helical" evidence="1">
    <location>
        <begin position="28"/>
        <end position="46"/>
    </location>
</feature>
<feature type="transmembrane region" description="Helical" evidence="1">
    <location>
        <begin position="291"/>
        <end position="308"/>
    </location>
</feature>
<feature type="transmembrane region" description="Helical" evidence="1">
    <location>
        <begin position="261"/>
        <end position="279"/>
    </location>
</feature>
<feature type="transmembrane region" description="Helical" evidence="1">
    <location>
        <begin position="122"/>
        <end position="142"/>
    </location>
</feature>
<evidence type="ECO:0000259" key="2">
    <source>
        <dbReference type="PROSITE" id="PS50883"/>
    </source>
</evidence>
<dbReference type="SUPFAM" id="SSF55073">
    <property type="entry name" value="Nucleotide cyclase"/>
    <property type="match status" value="1"/>
</dbReference>
<dbReference type="EMBL" id="BMQL01000031">
    <property type="protein sequence ID" value="GGR23635.1"/>
    <property type="molecule type" value="Genomic_DNA"/>
</dbReference>
<dbReference type="Gene3D" id="3.20.20.450">
    <property type="entry name" value="EAL domain"/>
    <property type="match status" value="1"/>
</dbReference>
<feature type="transmembrane region" description="Helical" evidence="1">
    <location>
        <begin position="189"/>
        <end position="208"/>
    </location>
</feature>
<dbReference type="CDD" id="cd01948">
    <property type="entry name" value="EAL"/>
    <property type="match status" value="1"/>
</dbReference>
<organism evidence="4 5">
    <name type="scientific">Deinococcus ruber</name>
    <dbReference type="NCBI Taxonomy" id="1848197"/>
    <lineage>
        <taxon>Bacteria</taxon>
        <taxon>Thermotogati</taxon>
        <taxon>Deinococcota</taxon>
        <taxon>Deinococci</taxon>
        <taxon>Deinococcales</taxon>
        <taxon>Deinococcaceae</taxon>
        <taxon>Deinococcus</taxon>
    </lineage>
</organism>
<dbReference type="PANTHER" id="PTHR44757">
    <property type="entry name" value="DIGUANYLATE CYCLASE DGCP"/>
    <property type="match status" value="1"/>
</dbReference>
<feature type="domain" description="EAL" evidence="2">
    <location>
        <begin position="493"/>
        <end position="745"/>
    </location>
</feature>
<feature type="domain" description="GGDEF" evidence="3">
    <location>
        <begin position="351"/>
        <end position="484"/>
    </location>
</feature>
<dbReference type="InterPro" id="IPR000160">
    <property type="entry name" value="GGDEF_dom"/>
</dbReference>
<dbReference type="PROSITE" id="PS50883">
    <property type="entry name" value="EAL"/>
    <property type="match status" value="1"/>
</dbReference>
<dbReference type="PANTHER" id="PTHR44757:SF2">
    <property type="entry name" value="BIOFILM ARCHITECTURE MAINTENANCE PROTEIN MBAA"/>
    <property type="match status" value="1"/>
</dbReference>
<name>A0A918FA56_9DEIO</name>
<keyword evidence="1" id="KW-1133">Transmembrane helix</keyword>
<dbReference type="CDD" id="cd01949">
    <property type="entry name" value="GGDEF"/>
    <property type="match status" value="1"/>
</dbReference>
<protein>
    <recommendedName>
        <fullName evidence="6">GGDEF-domain containing protein</fullName>
    </recommendedName>
</protein>
<sequence>MLLVLMGLHLVFLLWSGAVTPWRSVVADLSYLPVFAVSAFLAWDAARHSRRSSEQRAWRWIAAGLSSWWVATAVYFLLDNVFHQTLFPSLSDVFYLAALPCITLGLLHLRREKRSVLNRLNVLLDVMMVVLMIGDLLWSTSIHFTIASYPGQPFALTVALAYPAADLLLCALLVTLALWQPTALARRELLLLSAGMASFLATNVIYAHQVGLNTYRSGTLLDAGWTLMATLFGLAAALHTPSGHGAATRAGRVDPEHWTPLSPHYAVLLIFTLYIYTHLNPLRLDWVGHRILVLVIGLFIIRLTVVLTHNHALQVRLAHQADHDPLTGVRNRGNLEGRLQRVVESALEEDRLTAVLFVDLDRMKLVNDTFGHPVGDLVLREVAARLTAAAGPDNSVIRFGGDEFVVVLQTLQAFPDAASMAQKLLDTLVQPFQIVEETLNLTASIGVALIPNDAITATNAIERADQAMYEAKQAGKNRWRFASADLNALHVPQANIEVQLRGALERGEFVMYYQPLVDMQTGTVVGFEALLRWVSPSLGLVSPAVFVPMAEAREMMGGIGRWVLRTALREAKTWRDGDLPDVGVSVNVSATQFETPDFVSDVRQALEDCDLNPACLTLELTESAVVANATTARVTLQELKALGVHIALDDFGMGFSSLGQLRGLPVNTLKIDRVFVQESHGDNAAFIQAIVTLGHSLGLSVVAEGIEDPQMLRQLRAQGCDIGQGFYVGRPLASGEAVRAVPALEQQVRIDFARMANPGEAQDTPS</sequence>
<evidence type="ECO:0000313" key="4">
    <source>
        <dbReference type="EMBL" id="GGR23635.1"/>
    </source>
</evidence>
<dbReference type="InterPro" id="IPR001633">
    <property type="entry name" value="EAL_dom"/>
</dbReference>
<keyword evidence="5" id="KW-1185">Reference proteome</keyword>
<dbReference type="FunFam" id="3.30.70.270:FF:000001">
    <property type="entry name" value="Diguanylate cyclase domain protein"/>
    <property type="match status" value="1"/>
</dbReference>
<dbReference type="InterPro" id="IPR052155">
    <property type="entry name" value="Biofilm_reg_signaling"/>
</dbReference>
<evidence type="ECO:0008006" key="6">
    <source>
        <dbReference type="Google" id="ProtNLM"/>
    </source>
</evidence>
<accession>A0A918FA56</accession>
<dbReference type="Pfam" id="PF00563">
    <property type="entry name" value="EAL"/>
    <property type="match status" value="1"/>
</dbReference>
<proteinExistence type="predicted"/>
<dbReference type="InterPro" id="IPR043128">
    <property type="entry name" value="Rev_trsase/Diguanyl_cyclase"/>
</dbReference>
<dbReference type="AlphaFoldDB" id="A0A918FA56"/>
<dbReference type="PROSITE" id="PS50887">
    <property type="entry name" value="GGDEF"/>
    <property type="match status" value="1"/>
</dbReference>
<comment type="caution">
    <text evidence="4">The sequence shown here is derived from an EMBL/GenBank/DDBJ whole genome shotgun (WGS) entry which is preliminary data.</text>
</comment>
<keyword evidence="1" id="KW-0812">Transmembrane</keyword>
<dbReference type="InterPro" id="IPR029787">
    <property type="entry name" value="Nucleotide_cyclase"/>
</dbReference>
<evidence type="ECO:0000256" key="1">
    <source>
        <dbReference type="SAM" id="Phobius"/>
    </source>
</evidence>
<reference evidence="4" key="2">
    <citation type="submission" date="2020-09" db="EMBL/GenBank/DDBJ databases">
        <authorList>
            <person name="Sun Q."/>
            <person name="Ohkuma M."/>
        </authorList>
    </citation>
    <scope>NUCLEOTIDE SEQUENCE</scope>
    <source>
        <strain evidence="4">JCM 31311</strain>
    </source>
</reference>
<dbReference type="NCBIfam" id="TIGR00254">
    <property type="entry name" value="GGDEF"/>
    <property type="match status" value="1"/>
</dbReference>
<dbReference type="SUPFAM" id="SSF141868">
    <property type="entry name" value="EAL domain-like"/>
    <property type="match status" value="1"/>
</dbReference>
<gene>
    <name evidence="4" type="ORF">GCM10008957_39390</name>
</gene>
<feature type="transmembrane region" description="Helical" evidence="1">
    <location>
        <begin position="154"/>
        <end position="177"/>
    </location>
</feature>
<feature type="transmembrane region" description="Helical" evidence="1">
    <location>
        <begin position="93"/>
        <end position="110"/>
    </location>
</feature>
<keyword evidence="1" id="KW-0472">Membrane</keyword>
<feature type="transmembrane region" description="Helical" evidence="1">
    <location>
        <begin position="58"/>
        <end position="78"/>
    </location>
</feature>
<evidence type="ECO:0000313" key="5">
    <source>
        <dbReference type="Proteomes" id="UP000603865"/>
    </source>
</evidence>
<dbReference type="SMART" id="SM00267">
    <property type="entry name" value="GGDEF"/>
    <property type="match status" value="1"/>
</dbReference>
<dbReference type="Proteomes" id="UP000603865">
    <property type="component" value="Unassembled WGS sequence"/>
</dbReference>
<reference evidence="4" key="1">
    <citation type="journal article" date="2014" name="Int. J. Syst. Evol. Microbiol.">
        <title>Complete genome sequence of Corynebacterium casei LMG S-19264T (=DSM 44701T), isolated from a smear-ripened cheese.</title>
        <authorList>
            <consortium name="US DOE Joint Genome Institute (JGI-PGF)"/>
            <person name="Walter F."/>
            <person name="Albersmeier A."/>
            <person name="Kalinowski J."/>
            <person name="Ruckert C."/>
        </authorList>
    </citation>
    <scope>NUCLEOTIDE SEQUENCE</scope>
    <source>
        <strain evidence="4">JCM 31311</strain>
    </source>
</reference>